<keyword evidence="8" id="KW-1185">Reference proteome</keyword>
<proteinExistence type="predicted"/>
<dbReference type="SUPFAM" id="SSF51306">
    <property type="entry name" value="LexA/Signal peptidase"/>
    <property type="match status" value="1"/>
</dbReference>
<organism evidence="7 8">
    <name type="scientific">Elysia crispata</name>
    <name type="common">lettuce slug</name>
    <dbReference type="NCBI Taxonomy" id="231223"/>
    <lineage>
        <taxon>Eukaryota</taxon>
        <taxon>Metazoa</taxon>
        <taxon>Spiralia</taxon>
        <taxon>Lophotrochozoa</taxon>
        <taxon>Mollusca</taxon>
        <taxon>Gastropoda</taxon>
        <taxon>Heterobranchia</taxon>
        <taxon>Euthyneura</taxon>
        <taxon>Panpulmonata</taxon>
        <taxon>Sacoglossa</taxon>
        <taxon>Placobranchoidea</taxon>
        <taxon>Plakobranchidae</taxon>
        <taxon>Elysia</taxon>
    </lineage>
</organism>
<protein>
    <recommendedName>
        <fullName evidence="9">Mitochondrial inner membrane protease subunit 2</fullName>
    </recommendedName>
</protein>
<evidence type="ECO:0000256" key="4">
    <source>
        <dbReference type="ARBA" id="ARBA00022801"/>
    </source>
</evidence>
<gene>
    <name evidence="7" type="ORF">RRG08_051860</name>
</gene>
<dbReference type="GO" id="GO:0006465">
    <property type="term" value="P:signal peptide processing"/>
    <property type="evidence" value="ECO:0007669"/>
    <property type="project" value="InterPro"/>
</dbReference>
<evidence type="ECO:0000256" key="5">
    <source>
        <dbReference type="ARBA" id="ARBA00022989"/>
    </source>
</evidence>
<comment type="caution">
    <text evidence="7">The sequence shown here is derived from an EMBL/GenBank/DDBJ whole genome shotgun (WGS) entry which is preliminary data.</text>
</comment>
<keyword evidence="6" id="KW-0472">Membrane</keyword>
<evidence type="ECO:0000256" key="6">
    <source>
        <dbReference type="ARBA" id="ARBA00023136"/>
    </source>
</evidence>
<evidence type="ECO:0000313" key="7">
    <source>
        <dbReference type="EMBL" id="KAK3765236.1"/>
    </source>
</evidence>
<dbReference type="EMBL" id="JAWDGP010004327">
    <property type="protein sequence ID" value="KAK3765236.1"/>
    <property type="molecule type" value="Genomic_DNA"/>
</dbReference>
<keyword evidence="4" id="KW-0378">Hydrolase</keyword>
<dbReference type="GO" id="GO:0006627">
    <property type="term" value="P:protein processing involved in protein targeting to mitochondrion"/>
    <property type="evidence" value="ECO:0007669"/>
    <property type="project" value="InterPro"/>
</dbReference>
<evidence type="ECO:0000256" key="2">
    <source>
        <dbReference type="ARBA" id="ARBA00022670"/>
    </source>
</evidence>
<evidence type="ECO:0000256" key="1">
    <source>
        <dbReference type="ARBA" id="ARBA00004167"/>
    </source>
</evidence>
<dbReference type="InterPro" id="IPR036286">
    <property type="entry name" value="LexA/Signal_pep-like_sf"/>
</dbReference>
<dbReference type="Proteomes" id="UP001283361">
    <property type="component" value="Unassembled WGS sequence"/>
</dbReference>
<dbReference type="InterPro" id="IPR037730">
    <property type="entry name" value="IMP2"/>
</dbReference>
<evidence type="ECO:0000313" key="8">
    <source>
        <dbReference type="Proteomes" id="UP001283361"/>
    </source>
</evidence>
<accession>A0AAE0ZAT1</accession>
<evidence type="ECO:0008006" key="9">
    <source>
        <dbReference type="Google" id="ProtNLM"/>
    </source>
</evidence>
<dbReference type="AlphaFoldDB" id="A0AAE0ZAT1"/>
<name>A0AAE0ZAT1_9GAST</name>
<dbReference type="GO" id="GO:0004252">
    <property type="term" value="F:serine-type endopeptidase activity"/>
    <property type="evidence" value="ECO:0007669"/>
    <property type="project" value="InterPro"/>
</dbReference>
<dbReference type="PANTHER" id="PTHR46041">
    <property type="entry name" value="MITOCHONDRIAL INNER MEMBRANE PROTEASE SUBUNIT 2"/>
    <property type="match status" value="1"/>
</dbReference>
<dbReference type="GO" id="GO:0042720">
    <property type="term" value="C:mitochondrial inner membrane peptidase complex"/>
    <property type="evidence" value="ECO:0007669"/>
    <property type="project" value="InterPro"/>
</dbReference>
<dbReference type="CDD" id="cd06530">
    <property type="entry name" value="S26_SPase_I"/>
    <property type="match status" value="1"/>
</dbReference>
<keyword evidence="2" id="KW-0645">Protease</keyword>
<dbReference type="InterPro" id="IPR019533">
    <property type="entry name" value="Peptidase_S26"/>
</dbReference>
<dbReference type="PANTHER" id="PTHR46041:SF2">
    <property type="entry name" value="MITOCHONDRIAL INNER MEMBRANE PROTEASE SUBUNIT 2"/>
    <property type="match status" value="1"/>
</dbReference>
<evidence type="ECO:0000256" key="3">
    <source>
        <dbReference type="ARBA" id="ARBA00022692"/>
    </source>
</evidence>
<keyword evidence="3" id="KW-0812">Transmembrane</keyword>
<keyword evidence="5" id="KW-1133">Transmembrane helix</keyword>
<comment type="subcellular location">
    <subcellularLocation>
        <location evidence="1">Membrane</location>
        <topology evidence="1">Single-pass membrane protein</topology>
    </subcellularLocation>
</comment>
<reference evidence="7" key="1">
    <citation type="journal article" date="2023" name="G3 (Bethesda)">
        <title>A reference genome for the long-term kleptoplast-retaining sea slug Elysia crispata morphotype clarki.</title>
        <authorList>
            <person name="Eastman K.E."/>
            <person name="Pendleton A.L."/>
            <person name="Shaikh M.A."/>
            <person name="Suttiyut T."/>
            <person name="Ogas R."/>
            <person name="Tomko P."/>
            <person name="Gavelis G."/>
            <person name="Widhalm J.R."/>
            <person name="Wisecaver J.H."/>
        </authorList>
    </citation>
    <scope>NUCLEOTIDE SEQUENCE</scope>
    <source>
        <strain evidence="7">ECLA1</strain>
    </source>
</reference>
<sequence length="71" mass="8006">MSWFRKLIKGSLIALPSYVAFTDIFYAVRTVDGQSMQPTLNPDGNNTDFVLLDRWAAASHKFERGEIVSLV</sequence>